<evidence type="ECO:0000256" key="2">
    <source>
        <dbReference type="SAM" id="SignalP"/>
    </source>
</evidence>
<proteinExistence type="predicted"/>
<dbReference type="PROSITE" id="PS51257">
    <property type="entry name" value="PROKAR_LIPOPROTEIN"/>
    <property type="match status" value="1"/>
</dbReference>
<evidence type="ECO:0008006" key="5">
    <source>
        <dbReference type="Google" id="ProtNLM"/>
    </source>
</evidence>
<dbReference type="RefSeq" id="WP_057082758.1">
    <property type="nucleotide sequence ID" value="NZ_CP104920.1"/>
</dbReference>
<keyword evidence="4" id="KW-1185">Reference proteome</keyword>
<feature type="chain" id="PRO_5045332846" description="Lipoprotein" evidence="2">
    <location>
        <begin position="23"/>
        <end position="160"/>
    </location>
</feature>
<evidence type="ECO:0000256" key="1">
    <source>
        <dbReference type="SAM" id="Coils"/>
    </source>
</evidence>
<feature type="signal peptide" evidence="2">
    <location>
        <begin position="1"/>
        <end position="22"/>
    </location>
</feature>
<keyword evidence="1" id="KW-0175">Coiled coil</keyword>
<dbReference type="Proteomes" id="UP001187868">
    <property type="component" value="Unassembled WGS sequence"/>
</dbReference>
<gene>
    <name evidence="3" type="ORF">RUJ08_19805</name>
</gene>
<dbReference type="EMBL" id="JAWLLM010000020">
    <property type="protein sequence ID" value="MDV7044375.1"/>
    <property type="molecule type" value="Genomic_DNA"/>
</dbReference>
<evidence type="ECO:0000313" key="4">
    <source>
        <dbReference type="Proteomes" id="UP001187868"/>
    </source>
</evidence>
<sequence>MRFVAIIIPLSLVLTGCAMNMAECDPTTGDTSLVNKFNCNYSGTYNQRVQVKEQTLQHEQELNKEFKAVLAAITQEQSQVKQELGNTQASDQALNASVGDLLTKLKKKSAGKVQLQRQIADLEANMKRAQSQPSRSVMEKQFELENLRSQVMTLQQNLDQ</sequence>
<name>A0ABU4EJY0_9GAMM</name>
<keyword evidence="2" id="KW-0732">Signal</keyword>
<feature type="coiled-coil region" evidence="1">
    <location>
        <begin position="105"/>
        <end position="157"/>
    </location>
</feature>
<reference evidence="3 4" key="1">
    <citation type="submission" date="2023-10" db="EMBL/GenBank/DDBJ databases">
        <title>Clonality and diversity in the soft rot Dickeya solani phytopathogen.</title>
        <authorList>
            <person name="Pedron J."/>
            <person name="Van Gijisegem F."/>
            <person name="Portier P."/>
            <person name="Taghouti G."/>
        </authorList>
    </citation>
    <scope>NUCLEOTIDE SEQUENCE [LARGE SCALE GENOMIC DNA]</scope>
    <source>
        <strain evidence="3 4">FVG2-MFV017-A9</strain>
    </source>
</reference>
<comment type="caution">
    <text evidence="3">The sequence shown here is derived from an EMBL/GenBank/DDBJ whole genome shotgun (WGS) entry which is preliminary data.</text>
</comment>
<protein>
    <recommendedName>
        <fullName evidence="5">Lipoprotein</fullName>
    </recommendedName>
</protein>
<organism evidence="3 4">
    <name type="scientific">Dickeya solani</name>
    <dbReference type="NCBI Taxonomy" id="1089444"/>
    <lineage>
        <taxon>Bacteria</taxon>
        <taxon>Pseudomonadati</taxon>
        <taxon>Pseudomonadota</taxon>
        <taxon>Gammaproteobacteria</taxon>
        <taxon>Enterobacterales</taxon>
        <taxon>Pectobacteriaceae</taxon>
        <taxon>Dickeya</taxon>
    </lineage>
</organism>
<accession>A0ABU4EJY0</accession>
<evidence type="ECO:0000313" key="3">
    <source>
        <dbReference type="EMBL" id="MDV7044375.1"/>
    </source>
</evidence>